<evidence type="ECO:0000313" key="2">
    <source>
        <dbReference type="Proteomes" id="UP000028607"/>
    </source>
</evidence>
<dbReference type="AlphaFoldDB" id="A0A085TRR7"/>
<accession>A0A085TRR7</accession>
<dbReference type="eggNOG" id="ENOG50318IF">
    <property type="taxonomic scope" value="Bacteria"/>
</dbReference>
<dbReference type="PATRIC" id="fig|1317124.6.peg.3605"/>
<dbReference type="EMBL" id="AQRC01000020">
    <property type="protein sequence ID" value="KFE33414.1"/>
    <property type="molecule type" value="Genomic_DNA"/>
</dbReference>
<dbReference type="OrthoDB" id="7876388at2"/>
<dbReference type="Proteomes" id="UP000028607">
    <property type="component" value="Unassembled WGS sequence"/>
</dbReference>
<dbReference type="RefSeq" id="WP_038148666.1">
    <property type="nucleotide sequence ID" value="NZ_AQRC01000020.1"/>
</dbReference>
<proteinExistence type="predicted"/>
<reference evidence="1 2" key="2">
    <citation type="journal article" date="2015" name="Antonie Van Leeuwenhoek">
        <title>Thioclava indica sp. nov., isolated from surface seawater of the Indian Ocean.</title>
        <authorList>
            <person name="Liu Y."/>
            <person name="Lai Q."/>
            <person name="Du J."/>
            <person name="Xu H."/>
            <person name="Jiang L."/>
            <person name="Shao Z."/>
        </authorList>
    </citation>
    <scope>NUCLEOTIDE SEQUENCE [LARGE SCALE GENOMIC DNA]</scope>
    <source>
        <strain evidence="1 2">13D2W-2</strain>
    </source>
</reference>
<protein>
    <submittedName>
        <fullName evidence="1">Uncharacterized protein</fullName>
    </submittedName>
</protein>
<evidence type="ECO:0000313" key="1">
    <source>
        <dbReference type="EMBL" id="KFE33414.1"/>
    </source>
</evidence>
<keyword evidence="2" id="KW-1185">Reference proteome</keyword>
<organism evidence="1 2">
    <name type="scientific">Thioclava atlantica</name>
    <dbReference type="NCBI Taxonomy" id="1317124"/>
    <lineage>
        <taxon>Bacteria</taxon>
        <taxon>Pseudomonadati</taxon>
        <taxon>Pseudomonadota</taxon>
        <taxon>Alphaproteobacteria</taxon>
        <taxon>Rhodobacterales</taxon>
        <taxon>Paracoccaceae</taxon>
        <taxon>Thioclava</taxon>
    </lineage>
</organism>
<reference evidence="2" key="1">
    <citation type="submission" date="2013-04" db="EMBL/GenBank/DDBJ databases">
        <title>Thioclava sp. 13D2W-2 Genome Sequencing.</title>
        <authorList>
            <person name="Lai Q."/>
            <person name="Li G."/>
            <person name="Shao Z."/>
        </authorList>
    </citation>
    <scope>NUCLEOTIDE SEQUENCE [LARGE SCALE GENOMIC DNA]</scope>
    <source>
        <strain evidence="2">13D2W-2</strain>
    </source>
</reference>
<name>A0A085TRR7_9RHOB</name>
<comment type="caution">
    <text evidence="1">The sequence shown here is derived from an EMBL/GenBank/DDBJ whole genome shotgun (WGS) entry which is preliminary data.</text>
</comment>
<sequence>MRNSAGFAQGVQAPANLSEQELVAWAAQANVCKGSQVLSAGYENGAAKIVCAPGGGQLSPANPAIAVIVAVGLAAAAMGGGNGTNGTNGTN</sequence>
<gene>
    <name evidence="1" type="ORF">DW2_17904</name>
</gene>